<comment type="caution">
    <text evidence="3">The sequence shown here is derived from an EMBL/GenBank/DDBJ whole genome shotgun (WGS) entry which is preliminary data.</text>
</comment>
<feature type="transmembrane region" description="Helical" evidence="1">
    <location>
        <begin position="39"/>
        <end position="61"/>
    </location>
</feature>
<protein>
    <recommendedName>
        <fullName evidence="2">PASTA domain-containing protein</fullName>
    </recommendedName>
</protein>
<dbReference type="Pfam" id="PF03793">
    <property type="entry name" value="PASTA"/>
    <property type="match status" value="2"/>
</dbReference>
<gene>
    <name evidence="3" type="ORF">SDC9_87264</name>
</gene>
<dbReference type="Gene3D" id="3.30.10.20">
    <property type="match status" value="3"/>
</dbReference>
<keyword evidence="1" id="KW-1133">Transmembrane helix</keyword>
<dbReference type="InterPro" id="IPR005543">
    <property type="entry name" value="PASTA_dom"/>
</dbReference>
<name>A0A644ZIB5_9ZZZZ</name>
<dbReference type="EMBL" id="VSSQ01009066">
    <property type="protein sequence ID" value="MPM40620.1"/>
    <property type="molecule type" value="Genomic_DNA"/>
</dbReference>
<evidence type="ECO:0000256" key="1">
    <source>
        <dbReference type="SAM" id="Phobius"/>
    </source>
</evidence>
<evidence type="ECO:0000259" key="2">
    <source>
        <dbReference type="PROSITE" id="PS51178"/>
    </source>
</evidence>
<feature type="domain" description="PASTA" evidence="2">
    <location>
        <begin position="66"/>
        <end position="136"/>
    </location>
</feature>
<accession>A0A644ZIB5</accession>
<proteinExistence type="predicted"/>
<reference evidence="3" key="1">
    <citation type="submission" date="2019-08" db="EMBL/GenBank/DDBJ databases">
        <authorList>
            <person name="Kucharzyk K."/>
            <person name="Murdoch R.W."/>
            <person name="Higgins S."/>
            <person name="Loffler F."/>
        </authorList>
    </citation>
    <scope>NUCLEOTIDE SEQUENCE</scope>
</reference>
<evidence type="ECO:0000313" key="3">
    <source>
        <dbReference type="EMBL" id="MPM40620.1"/>
    </source>
</evidence>
<dbReference type="SMART" id="SM00740">
    <property type="entry name" value="PASTA"/>
    <property type="match status" value="3"/>
</dbReference>
<feature type="domain" description="PASTA" evidence="2">
    <location>
        <begin position="205"/>
        <end position="272"/>
    </location>
</feature>
<dbReference type="CDD" id="cd06577">
    <property type="entry name" value="PASTA_pknB"/>
    <property type="match status" value="3"/>
</dbReference>
<dbReference type="AlphaFoldDB" id="A0A644ZIB5"/>
<organism evidence="3">
    <name type="scientific">bioreactor metagenome</name>
    <dbReference type="NCBI Taxonomy" id="1076179"/>
    <lineage>
        <taxon>unclassified sequences</taxon>
        <taxon>metagenomes</taxon>
        <taxon>ecological metagenomes</taxon>
    </lineage>
</organism>
<dbReference type="PROSITE" id="PS51178">
    <property type="entry name" value="PASTA"/>
    <property type="match status" value="3"/>
</dbReference>
<keyword evidence="1" id="KW-0812">Transmembrane</keyword>
<sequence>MSAHLRRALKEPMGDFARHIPTAKPQPVKKTSQKKRAHGALKIGITVGALVLALIGIFVVLRDVYQTESDHFEVVPTIVDRSVEEAKLKAENFGFAFDIQDYENNDTVASGDIILQSPEGGTKARLGTTIYGIVSLGPAAPLVPDLLGLSPDEARHALEESGLVLGSVSYRVSEVAIGYVCAQSIPPDTETTNGQTIDIVISASSETTFDMPHAMDLPLNLILDQLRIASFNNIYVRYAESDIVEDGVVYLQDPLPGTQVLPETPVMLTVCGKPVYPYQADIAFNISIDSSGTKVMIVLPETYNGLSYNRILFEGALEKGEKVPISFTATSDVEGTREVILYSDGAEVKRQDFTFIAKES</sequence>
<keyword evidence="1" id="KW-0472">Membrane</keyword>
<feature type="domain" description="PASTA" evidence="2">
    <location>
        <begin position="137"/>
        <end position="203"/>
    </location>
</feature>